<evidence type="ECO:0000313" key="2">
    <source>
        <dbReference type="Proteomes" id="UP001273935"/>
    </source>
</evidence>
<evidence type="ECO:0008006" key="3">
    <source>
        <dbReference type="Google" id="ProtNLM"/>
    </source>
</evidence>
<protein>
    <recommendedName>
        <fullName evidence="3">Lipoprotein</fullName>
    </recommendedName>
</protein>
<dbReference type="RefSeq" id="WP_083265747.1">
    <property type="nucleotide sequence ID" value="NZ_BQHX01000051.1"/>
</dbReference>
<reference evidence="1 2" key="1">
    <citation type="submission" date="2023-10" db="EMBL/GenBank/DDBJ databases">
        <title>Pseudomonas otitidis isolated from a paediatric patient with cystic fibrosis in Chile.</title>
        <authorList>
            <person name="Amsteins-Romero L."/>
            <person name="Opazo-Capurro A."/>
            <person name="Matus-Kohler M."/>
            <person name="Gonzalez-Rocha G."/>
        </authorList>
    </citation>
    <scope>NUCLEOTIDE SEQUENCE [LARGE SCALE GENOMIC DNA]</scope>
    <source>
        <strain evidence="1 2">P-714</strain>
    </source>
</reference>
<dbReference type="PROSITE" id="PS51257">
    <property type="entry name" value="PROKAR_LIPOPROTEIN"/>
    <property type="match status" value="1"/>
</dbReference>
<accession>A0ABU3XQQ6</accession>
<name>A0ABU3XQQ6_9GAMM</name>
<dbReference type="EMBL" id="JAWJUL010000042">
    <property type="protein sequence ID" value="MDV3440282.1"/>
    <property type="molecule type" value="Genomic_DNA"/>
</dbReference>
<keyword evidence="2" id="KW-1185">Reference proteome</keyword>
<sequence length="267" mass="29472">MTRTYRILSLLAMVLLLGACTSKPIYNAEEHFSSELALSDSQMQRAIITALRDRQWSVQSAKPGMVQAAITIRGKHHAEVDIPYTPTSFQILYRSSWGLDYKDGKIHGNYNRWVNKLRDNILKELNVDPIIESVNELGAVNQGVEGATYLDFQEGITRATQAGLLDGSVKFYLAGQMVPGEIRKIRTVTSSRKTNGSNKSDEEACVWALQSALVSLQNAAKKAGANAVIDIASVYKRDVYKDAQKYQCRAGMLIASVALRGELATVK</sequence>
<gene>
    <name evidence="1" type="ORF">R0G64_12680</name>
</gene>
<comment type="caution">
    <text evidence="1">The sequence shown here is derived from an EMBL/GenBank/DDBJ whole genome shotgun (WGS) entry which is preliminary data.</text>
</comment>
<proteinExistence type="predicted"/>
<dbReference type="Proteomes" id="UP001273935">
    <property type="component" value="Unassembled WGS sequence"/>
</dbReference>
<evidence type="ECO:0000313" key="1">
    <source>
        <dbReference type="EMBL" id="MDV3440282.1"/>
    </source>
</evidence>
<organism evidence="1 2">
    <name type="scientific">Metapseudomonas otitidis</name>
    <dbReference type="NCBI Taxonomy" id="319939"/>
    <lineage>
        <taxon>Bacteria</taxon>
        <taxon>Pseudomonadati</taxon>
        <taxon>Pseudomonadota</taxon>
        <taxon>Gammaproteobacteria</taxon>
        <taxon>Pseudomonadales</taxon>
        <taxon>Pseudomonadaceae</taxon>
        <taxon>Metapseudomonas</taxon>
    </lineage>
</organism>